<gene>
    <name evidence="1" type="ORF">BEP19_14525</name>
</gene>
<dbReference type="PANTHER" id="PTHR35788:SF1">
    <property type="entry name" value="EXPORTED PROTEIN"/>
    <property type="match status" value="1"/>
</dbReference>
<accession>A0A419SF24</accession>
<protein>
    <recommendedName>
        <fullName evidence="3">Peptidoglycan binding domain-containing protein</fullName>
    </recommendedName>
</protein>
<evidence type="ECO:0000313" key="1">
    <source>
        <dbReference type="EMBL" id="RKD21824.1"/>
    </source>
</evidence>
<dbReference type="PANTHER" id="PTHR35788">
    <property type="entry name" value="EXPORTED PROTEIN-RELATED"/>
    <property type="match status" value="1"/>
</dbReference>
<sequence>MGEKKRFVRLGSLCLILAIALGGLYAYGKQTTIPIGYFFHDWHIGTLSPEQLKQQYPKRIAALQQKKIYFQLLEDSEIKEVSFTFKELGIPFNEQQVLNDILAYSKQEKLYKRIFDRMRGPDSKPFYLAPQWNEQKLHNALSSEWADVFAREPSNAERVFDEQDQISYKSEQSVFRPNISNLVIKLGKLEGERLWSEEKLAIVLPMEKLKPAITVEDLKSEGIDRKISEFSTHYSKSSSGRIHNVEKTAMILNDKMLEPGEVFSYKEIVDATETVHGYRAAPVIMDGELRPGIGGGVCQVSTTLYNAALLSDLEIVERRNHSLPIGYAPLGRDATFTNDGGIDFRFKNTTKNNLLIRAETKNGKLTVKIFGKDSDDDKQIEIFTERRSSHSVNVYKRVIVNGEVVNQELISSDTYRSPK</sequence>
<dbReference type="EMBL" id="MCHY01000011">
    <property type="protein sequence ID" value="RKD21824.1"/>
    <property type="molecule type" value="Genomic_DNA"/>
</dbReference>
<dbReference type="Proteomes" id="UP000284219">
    <property type="component" value="Unassembled WGS sequence"/>
</dbReference>
<dbReference type="InterPro" id="IPR007391">
    <property type="entry name" value="Vancomycin_resist_VanW"/>
</dbReference>
<keyword evidence="2" id="KW-1185">Reference proteome</keyword>
<name>A0A419SF24_9BACL</name>
<evidence type="ECO:0008006" key="3">
    <source>
        <dbReference type="Google" id="ProtNLM"/>
    </source>
</evidence>
<comment type="caution">
    <text evidence="1">The sequence shown here is derived from an EMBL/GenBank/DDBJ whole genome shotgun (WGS) entry which is preliminary data.</text>
</comment>
<dbReference type="Pfam" id="PF04294">
    <property type="entry name" value="VanW"/>
    <property type="match status" value="1"/>
</dbReference>
<dbReference type="InterPro" id="IPR052913">
    <property type="entry name" value="Glycopeptide_resist_protein"/>
</dbReference>
<organism evidence="1 2">
    <name type="scientific">Ammoniphilus oxalaticus</name>
    <dbReference type="NCBI Taxonomy" id="66863"/>
    <lineage>
        <taxon>Bacteria</taxon>
        <taxon>Bacillati</taxon>
        <taxon>Bacillota</taxon>
        <taxon>Bacilli</taxon>
        <taxon>Bacillales</taxon>
        <taxon>Paenibacillaceae</taxon>
        <taxon>Aneurinibacillus group</taxon>
        <taxon>Ammoniphilus</taxon>
    </lineage>
</organism>
<evidence type="ECO:0000313" key="2">
    <source>
        <dbReference type="Proteomes" id="UP000284219"/>
    </source>
</evidence>
<proteinExistence type="predicted"/>
<dbReference type="RefSeq" id="WP_170145405.1">
    <property type="nucleotide sequence ID" value="NZ_MCHY01000011.1"/>
</dbReference>
<dbReference type="AlphaFoldDB" id="A0A419SF24"/>
<reference evidence="1 2" key="1">
    <citation type="submission" date="2016-08" db="EMBL/GenBank/DDBJ databases">
        <title>Novel Firmicute Genomes.</title>
        <authorList>
            <person name="Poppleton D.I."/>
            <person name="Gribaldo S."/>
        </authorList>
    </citation>
    <scope>NUCLEOTIDE SEQUENCE [LARGE SCALE GENOMIC DNA]</scope>
    <source>
        <strain evidence="1 2">RAOx-1</strain>
    </source>
</reference>